<dbReference type="SUPFAM" id="SSF51905">
    <property type="entry name" value="FAD/NAD(P)-binding domain"/>
    <property type="match status" value="1"/>
</dbReference>
<dbReference type="OMA" id="HNVQRYV"/>
<proteinExistence type="predicted"/>
<protein>
    <recommendedName>
        <fullName evidence="9">FAD dependent oxidoreductase</fullName>
    </recommendedName>
</protein>
<dbReference type="EMBL" id="HF935269">
    <property type="protein sequence ID" value="CCX05740.1"/>
    <property type="molecule type" value="Genomic_DNA"/>
</dbReference>
<dbReference type="GO" id="GO:0046872">
    <property type="term" value="F:metal ion binding"/>
    <property type="evidence" value="ECO:0007669"/>
    <property type="project" value="UniProtKB-KW"/>
</dbReference>
<evidence type="ECO:0000256" key="3">
    <source>
        <dbReference type="ARBA" id="ARBA00023002"/>
    </source>
</evidence>
<evidence type="ECO:0000313" key="7">
    <source>
        <dbReference type="EMBL" id="CCX05740.1"/>
    </source>
</evidence>
<keyword evidence="1" id="KW-0004">4Fe-4S</keyword>
<keyword evidence="2" id="KW-0479">Metal-binding</keyword>
<evidence type="ECO:0000256" key="5">
    <source>
        <dbReference type="ARBA" id="ARBA00023014"/>
    </source>
</evidence>
<evidence type="ECO:0000256" key="1">
    <source>
        <dbReference type="ARBA" id="ARBA00022485"/>
    </source>
</evidence>
<keyword evidence="5" id="KW-0411">Iron-sulfur</keyword>
<dbReference type="Proteomes" id="UP000018144">
    <property type="component" value="Unassembled WGS sequence"/>
</dbReference>
<keyword evidence="6" id="KW-0732">Signal</keyword>
<keyword evidence="3" id="KW-0560">Oxidoreductase</keyword>
<keyword evidence="8" id="KW-1185">Reference proteome</keyword>
<evidence type="ECO:0000256" key="2">
    <source>
        <dbReference type="ARBA" id="ARBA00022723"/>
    </source>
</evidence>
<accession>U4L6T4</accession>
<dbReference type="InterPro" id="IPR039650">
    <property type="entry name" value="HdrA-like"/>
</dbReference>
<organism evidence="7 8">
    <name type="scientific">Pyronema omphalodes (strain CBS 100304)</name>
    <name type="common">Pyronema confluens</name>
    <dbReference type="NCBI Taxonomy" id="1076935"/>
    <lineage>
        <taxon>Eukaryota</taxon>
        <taxon>Fungi</taxon>
        <taxon>Dikarya</taxon>
        <taxon>Ascomycota</taxon>
        <taxon>Pezizomycotina</taxon>
        <taxon>Pezizomycetes</taxon>
        <taxon>Pezizales</taxon>
        <taxon>Pyronemataceae</taxon>
        <taxon>Pyronema</taxon>
    </lineage>
</organism>
<dbReference type="GO" id="GO:0051539">
    <property type="term" value="F:4 iron, 4 sulfur cluster binding"/>
    <property type="evidence" value="ECO:0007669"/>
    <property type="project" value="UniProtKB-KW"/>
</dbReference>
<dbReference type="InterPro" id="IPR036188">
    <property type="entry name" value="FAD/NAD-bd_sf"/>
</dbReference>
<dbReference type="PANTHER" id="PTHR43498">
    <property type="entry name" value="FERREDOXIN:COB-COM HETERODISULFIDE REDUCTASE SUBUNIT A"/>
    <property type="match status" value="1"/>
</dbReference>
<sequence length="591" mass="65723">MAFTSLSLYQLWLALFLVAFAVAQKLPDIQVDLSVKMGYDYDIVINGATPGGIMAAVSASRVTNGRAKILLLERTEFIGGLPANGLGATDIATQGATAGLFLEFVGRVRQHYVDVYGEGSKQVRDSNNGYHFEPKVATKVLQGFLDEVAGSVTVLKSRQFDAQDRFAQQENGMVKKIRVLNRKTDKEEWYNGKYFIDASYEGDLIAAAKIPFFLGREGGSTYNEIGAGVVYKYWGGEEAAGTTHQGDNTIQAFNYRLSITNDPANVYLIPKPANYNRNEYVSLINDIITGCHTGIEAKGLCPRQAGDPNVKPNIPGQPNGIYRLTNLVRVPNNKHDGNNQHLAFLSTDLPEENWAYPTAPWRWRDLFAERLKSYTLGLFYFAQNDREVPQWFRNEVKGWGLAKDEYTENNFFPRQVYVREGRRMHGEYIFTSNDAMPAAGADRPPVHKDSITSSHYALDSHGVRKREAGRVHLDGFVSYKTPKPYTVPFGVILPLRRAGVNNVLAPVPVSGSHIGFSTLRMEPCWMALGQAAGVAAGLLVNDGGKGSVYQLDVKRVQEELMNQNSVLVYVQGWQGMSKAEREQRQWALLNS</sequence>
<dbReference type="PANTHER" id="PTHR43498:SF1">
    <property type="entry name" value="COB--COM HETERODISULFIDE REDUCTASE IRON-SULFUR SUBUNIT A"/>
    <property type="match status" value="1"/>
</dbReference>
<feature type="chain" id="PRO_5004651711" description="FAD dependent oxidoreductase" evidence="6">
    <location>
        <begin position="24"/>
        <end position="591"/>
    </location>
</feature>
<keyword evidence="4" id="KW-0408">Iron</keyword>
<name>U4L6T4_PYROM</name>
<dbReference type="OrthoDB" id="10264636at2759"/>
<evidence type="ECO:0008006" key="9">
    <source>
        <dbReference type="Google" id="ProtNLM"/>
    </source>
</evidence>
<evidence type="ECO:0000256" key="4">
    <source>
        <dbReference type="ARBA" id="ARBA00023004"/>
    </source>
</evidence>
<gene>
    <name evidence="7" type="ORF">PCON_05327</name>
</gene>
<dbReference type="eggNOG" id="ENOG502S0PZ">
    <property type="taxonomic scope" value="Eukaryota"/>
</dbReference>
<dbReference type="GO" id="GO:0016491">
    <property type="term" value="F:oxidoreductase activity"/>
    <property type="evidence" value="ECO:0007669"/>
    <property type="project" value="UniProtKB-KW"/>
</dbReference>
<evidence type="ECO:0000256" key="6">
    <source>
        <dbReference type="SAM" id="SignalP"/>
    </source>
</evidence>
<dbReference type="AlphaFoldDB" id="U4L6T4"/>
<evidence type="ECO:0000313" key="8">
    <source>
        <dbReference type="Proteomes" id="UP000018144"/>
    </source>
</evidence>
<dbReference type="Pfam" id="PF12831">
    <property type="entry name" value="FAD_oxidored"/>
    <property type="match status" value="1"/>
</dbReference>
<reference evidence="7 8" key="1">
    <citation type="journal article" date="2013" name="PLoS Genet.">
        <title>The genome and development-dependent transcriptomes of Pyronema confluens: a window into fungal evolution.</title>
        <authorList>
            <person name="Traeger S."/>
            <person name="Altegoer F."/>
            <person name="Freitag M."/>
            <person name="Gabaldon T."/>
            <person name="Kempken F."/>
            <person name="Kumar A."/>
            <person name="Marcet-Houben M."/>
            <person name="Poggeler S."/>
            <person name="Stajich J.E."/>
            <person name="Nowrousian M."/>
        </authorList>
    </citation>
    <scope>NUCLEOTIDE SEQUENCE [LARGE SCALE GENOMIC DNA]</scope>
    <source>
        <strain evidence="8">CBS 100304</strain>
        <tissue evidence="7">Vegetative mycelium</tissue>
    </source>
</reference>
<feature type="signal peptide" evidence="6">
    <location>
        <begin position="1"/>
        <end position="23"/>
    </location>
</feature>